<dbReference type="Proteomes" id="UP000679247">
    <property type="component" value="Chromosome"/>
</dbReference>
<dbReference type="InterPro" id="IPR050582">
    <property type="entry name" value="HAD-like_SerB"/>
</dbReference>
<comment type="catalytic activity">
    <reaction evidence="5">
        <text>2-hydroxy-5-methylsulfanyl-3-oxopent-1-enyl phosphate + H2O = 1,2-dihydroxy-5-(methylsulfanyl)pent-1-en-3-one + phosphate</text>
        <dbReference type="Rhea" id="RHEA:14481"/>
        <dbReference type="ChEBI" id="CHEBI:15377"/>
        <dbReference type="ChEBI" id="CHEBI:43474"/>
        <dbReference type="ChEBI" id="CHEBI:49252"/>
        <dbReference type="ChEBI" id="CHEBI:59505"/>
        <dbReference type="EC" id="3.1.3.87"/>
    </reaction>
</comment>
<dbReference type="PANTHER" id="PTHR43344">
    <property type="entry name" value="PHOSPHOSERINE PHOSPHATASE"/>
    <property type="match status" value="1"/>
</dbReference>
<comment type="function">
    <text evidence="5">Dephosphorylates 2-hydroxy-3-keto-5-methylthiopentenyl-1-phosphate (HK-MTPenyl-1-P) yielding 1,2-dihydroxy-3-keto-5-methylthiopentene (DHK-MTPene).</text>
</comment>
<name>A0ABX8F729_9BACI</name>
<reference evidence="7 8" key="1">
    <citation type="submission" date="2021-03" db="EMBL/GenBank/DDBJ databases">
        <title>The first data on the complete genome of the tetrodotoxin-producing bacterium.</title>
        <authorList>
            <person name="Melnikova D.I."/>
            <person name="Nijland R."/>
            <person name="Magarlamov T.Y."/>
        </authorList>
    </citation>
    <scope>NUCLEOTIDE SEQUENCE [LARGE SCALE GENOMIC DNA]</scope>
    <source>
        <strain evidence="7 8">1839</strain>
    </source>
</reference>
<dbReference type="EC" id="3.1.3.87" evidence="5 6"/>
<dbReference type="InterPro" id="IPR036412">
    <property type="entry name" value="HAD-like_sf"/>
</dbReference>
<comment type="similarity">
    <text evidence="1">Belongs to the HAD-like hydrolase superfamily. SerB family.</text>
</comment>
<dbReference type="CDD" id="cd07524">
    <property type="entry name" value="HAD_Pase"/>
    <property type="match status" value="1"/>
</dbReference>
<dbReference type="Gene3D" id="3.40.50.1000">
    <property type="entry name" value="HAD superfamily/HAD-like"/>
    <property type="match status" value="1"/>
</dbReference>
<dbReference type="InterPro" id="IPR023214">
    <property type="entry name" value="HAD_sf"/>
</dbReference>
<evidence type="ECO:0000256" key="4">
    <source>
        <dbReference type="ARBA" id="ARBA00023167"/>
    </source>
</evidence>
<evidence type="ECO:0000313" key="8">
    <source>
        <dbReference type="Proteomes" id="UP000679247"/>
    </source>
</evidence>
<dbReference type="NCBIfam" id="TIGR03333">
    <property type="entry name" value="salvage_mtnX"/>
    <property type="match status" value="1"/>
</dbReference>
<keyword evidence="8" id="KW-1185">Reference proteome</keyword>
<dbReference type="InterPro" id="IPR017718">
    <property type="entry name" value="HAD-SF_hydro_IB_MtnX"/>
</dbReference>
<dbReference type="NCBIfam" id="NF007103">
    <property type="entry name" value="PRK09552.1"/>
    <property type="match status" value="1"/>
</dbReference>
<dbReference type="PANTHER" id="PTHR43344:SF21">
    <property type="entry name" value="POLYOL PHOSPHATE PHOSPHATASE PYP1"/>
    <property type="match status" value="1"/>
</dbReference>
<keyword evidence="2 5" id="KW-0028">Amino-acid biosynthesis</keyword>
<protein>
    <recommendedName>
        <fullName evidence="5 6">2-hydroxy-3-keto-5-methylthiopentenyl-1-phosphate phosphatase</fullName>
        <shortName evidence="5">HK-MTPenyl-1-P phosphatase</shortName>
        <ecNumber evidence="5 6">3.1.3.87</ecNumber>
    </recommendedName>
</protein>
<dbReference type="GO" id="GO:0043716">
    <property type="term" value="F:2-hydroxy-3-keto-5-methylthiopentenyl-1-phosphate phosphatase activity"/>
    <property type="evidence" value="ECO:0007669"/>
    <property type="project" value="UniProtKB-EC"/>
</dbReference>
<dbReference type="HAMAP" id="MF_01680">
    <property type="entry name" value="Salvage_MtnX"/>
    <property type="match status" value="1"/>
</dbReference>
<accession>A0ABX8F729</accession>
<gene>
    <name evidence="5" type="primary">mtnX</name>
    <name evidence="7" type="ORF">J1899_12695</name>
</gene>
<evidence type="ECO:0000256" key="3">
    <source>
        <dbReference type="ARBA" id="ARBA00022801"/>
    </source>
</evidence>
<evidence type="ECO:0000313" key="7">
    <source>
        <dbReference type="EMBL" id="QVY59910.1"/>
    </source>
</evidence>
<comment type="pathway">
    <text evidence="5">Amino-acid biosynthesis; L-methionine biosynthesis via salvage pathway; L-methionine from S-methyl-5-thio-alpha-D-ribose 1-phosphate: step 4/6.</text>
</comment>
<evidence type="ECO:0000256" key="1">
    <source>
        <dbReference type="ARBA" id="ARBA00009184"/>
    </source>
</evidence>
<dbReference type="Pfam" id="PF12710">
    <property type="entry name" value="HAD"/>
    <property type="match status" value="1"/>
</dbReference>
<organism evidence="7 8">
    <name type="scientific">Cytobacillus gottheilii</name>
    <dbReference type="NCBI Taxonomy" id="859144"/>
    <lineage>
        <taxon>Bacteria</taxon>
        <taxon>Bacillati</taxon>
        <taxon>Bacillota</taxon>
        <taxon>Bacilli</taxon>
        <taxon>Bacillales</taxon>
        <taxon>Bacillaceae</taxon>
        <taxon>Cytobacillus</taxon>
    </lineage>
</organism>
<dbReference type="NCBIfam" id="TIGR01488">
    <property type="entry name" value="HAD-SF-IB"/>
    <property type="match status" value="1"/>
</dbReference>
<dbReference type="Gene3D" id="3.90.1470.20">
    <property type="match status" value="1"/>
</dbReference>
<dbReference type="EMBL" id="CP071709">
    <property type="protein sequence ID" value="QVY59910.1"/>
    <property type="molecule type" value="Genomic_DNA"/>
</dbReference>
<dbReference type="NCBIfam" id="TIGR01489">
    <property type="entry name" value="DKMTPPase-SF"/>
    <property type="match status" value="1"/>
</dbReference>
<proteinExistence type="inferred from homology"/>
<evidence type="ECO:0000256" key="2">
    <source>
        <dbReference type="ARBA" id="ARBA00022605"/>
    </source>
</evidence>
<keyword evidence="4 5" id="KW-0486">Methionine biosynthesis</keyword>
<keyword evidence="3 5" id="KW-0378">Hydrolase</keyword>
<dbReference type="InterPro" id="IPR006384">
    <property type="entry name" value="HAD_hydro_PyrdxlP_Pase-like"/>
</dbReference>
<sequence length="222" mass="25154">MNVNPIIFCDFDGTITESDNIIMIMEKFASAEANEIKNAILNEELSIQEGVKQLFSLLPSSLKDEIISYVLENAKIREGFGEFISFTQKHDIPLYIVSGGIDFFLHPVLEPYGPFENIFCNHAEFSGEKINIVYPHSCDDLCSSQGCGCCKPSIIRSLSDQDMETIVIGDSITDLQAAKLANHVFARDFLIKKCEQYDIPYQSFHNFYDIINKLEEMIEVKI</sequence>
<comment type="similarity">
    <text evidence="5">Belongs to the HAD-like hydrolase superfamily. MtnX family.</text>
</comment>
<evidence type="ECO:0000256" key="6">
    <source>
        <dbReference type="NCBIfam" id="TIGR03333"/>
    </source>
</evidence>
<dbReference type="SUPFAM" id="SSF56784">
    <property type="entry name" value="HAD-like"/>
    <property type="match status" value="1"/>
</dbReference>
<evidence type="ECO:0000256" key="5">
    <source>
        <dbReference type="HAMAP-Rule" id="MF_01680"/>
    </source>
</evidence>